<dbReference type="EMBL" id="NNAY01004357">
    <property type="protein sequence ID" value="OXU18007.1"/>
    <property type="molecule type" value="Genomic_DNA"/>
</dbReference>
<name>A0A232EI10_9HYME</name>
<evidence type="ECO:0000256" key="1">
    <source>
        <dbReference type="SAM" id="MobiDB-lite"/>
    </source>
</evidence>
<proteinExistence type="predicted"/>
<dbReference type="AlphaFoldDB" id="A0A232EI10"/>
<comment type="caution">
    <text evidence="2">The sequence shown here is derived from an EMBL/GenBank/DDBJ whole genome shotgun (WGS) entry which is preliminary data.</text>
</comment>
<evidence type="ECO:0000313" key="3">
    <source>
        <dbReference type="Proteomes" id="UP000215335"/>
    </source>
</evidence>
<accession>A0A232EI10</accession>
<feature type="compositionally biased region" description="Polar residues" evidence="1">
    <location>
        <begin position="8"/>
        <end position="17"/>
    </location>
</feature>
<organism evidence="2 3">
    <name type="scientific">Trichomalopsis sarcophagae</name>
    <dbReference type="NCBI Taxonomy" id="543379"/>
    <lineage>
        <taxon>Eukaryota</taxon>
        <taxon>Metazoa</taxon>
        <taxon>Ecdysozoa</taxon>
        <taxon>Arthropoda</taxon>
        <taxon>Hexapoda</taxon>
        <taxon>Insecta</taxon>
        <taxon>Pterygota</taxon>
        <taxon>Neoptera</taxon>
        <taxon>Endopterygota</taxon>
        <taxon>Hymenoptera</taxon>
        <taxon>Apocrita</taxon>
        <taxon>Proctotrupomorpha</taxon>
        <taxon>Chalcidoidea</taxon>
        <taxon>Pteromalidae</taxon>
        <taxon>Pteromalinae</taxon>
        <taxon>Trichomalopsis</taxon>
    </lineage>
</organism>
<keyword evidence="3" id="KW-1185">Reference proteome</keyword>
<feature type="region of interest" description="Disordered" evidence="1">
    <location>
        <begin position="1"/>
        <end position="25"/>
    </location>
</feature>
<dbReference type="Proteomes" id="UP000215335">
    <property type="component" value="Unassembled WGS sequence"/>
</dbReference>
<sequence length="74" mass="8451">MDQVLGEKSSQPIANSTKRTKKENNKGILTEIEDNEQSEVNIRYSKPPETIMPSTWPIKEELLTVNKRYGITTT</sequence>
<reference evidence="2 3" key="1">
    <citation type="journal article" date="2017" name="Curr. Biol.">
        <title>The Evolution of Venom by Co-option of Single-Copy Genes.</title>
        <authorList>
            <person name="Martinson E.O."/>
            <person name="Mrinalini"/>
            <person name="Kelkar Y.D."/>
            <person name="Chang C.H."/>
            <person name="Werren J.H."/>
        </authorList>
    </citation>
    <scope>NUCLEOTIDE SEQUENCE [LARGE SCALE GENOMIC DNA]</scope>
    <source>
        <strain evidence="2 3">Alberta</strain>
        <tissue evidence="2">Whole body</tissue>
    </source>
</reference>
<feature type="non-terminal residue" evidence="2">
    <location>
        <position position="74"/>
    </location>
</feature>
<evidence type="ECO:0000313" key="2">
    <source>
        <dbReference type="EMBL" id="OXU18007.1"/>
    </source>
</evidence>
<protein>
    <submittedName>
        <fullName evidence="2">Uncharacterized protein</fullName>
    </submittedName>
</protein>
<gene>
    <name evidence="2" type="ORF">TSAR_010860</name>
</gene>